<keyword evidence="3" id="KW-0503">Monooxygenase</keyword>
<dbReference type="Proteomes" id="UP000799537">
    <property type="component" value="Unassembled WGS sequence"/>
</dbReference>
<evidence type="ECO:0000256" key="2">
    <source>
        <dbReference type="ARBA" id="ARBA00023002"/>
    </source>
</evidence>
<name>A0A6A6D6P5_ZASCE</name>
<dbReference type="InterPro" id="IPR036188">
    <property type="entry name" value="FAD/NAD-bd_sf"/>
</dbReference>
<sequence>MTATDSQAQLTILIIGAGLGGLAAAYYFAHEGHHVKSGQQVARHVNEDFSGFPDWGIDRKTTQEILYKSATARGAEIRFGREAVGVDEDQRHASVLFSDGSSSTGDMVLVADGIGSTFRSRILGDGGKARPIVTNATNFTLELEYQDIVESGLHQELASFSDGVVWIGQDRYAIGRYVSKLGKVFLVFDIRNGPAPAEDHKLWQEVCIHMRPGESLVDLICLDWGPRLRPEVLRRLL</sequence>
<reference evidence="5" key="1">
    <citation type="journal article" date="2020" name="Stud. Mycol.">
        <title>101 Dothideomycetes genomes: a test case for predicting lifestyles and emergence of pathogens.</title>
        <authorList>
            <person name="Haridas S."/>
            <person name="Albert R."/>
            <person name="Binder M."/>
            <person name="Bloem J."/>
            <person name="Labutti K."/>
            <person name="Salamov A."/>
            <person name="Andreopoulos B."/>
            <person name="Baker S."/>
            <person name="Barry K."/>
            <person name="Bills G."/>
            <person name="Bluhm B."/>
            <person name="Cannon C."/>
            <person name="Castanera R."/>
            <person name="Culley D."/>
            <person name="Daum C."/>
            <person name="Ezra D."/>
            <person name="Gonzalez J."/>
            <person name="Henrissat B."/>
            <person name="Kuo A."/>
            <person name="Liang C."/>
            <person name="Lipzen A."/>
            <person name="Lutzoni F."/>
            <person name="Magnuson J."/>
            <person name="Mondo S."/>
            <person name="Nolan M."/>
            <person name="Ohm R."/>
            <person name="Pangilinan J."/>
            <person name="Park H.-J."/>
            <person name="Ramirez L."/>
            <person name="Alfaro M."/>
            <person name="Sun H."/>
            <person name="Tritt A."/>
            <person name="Yoshinaga Y."/>
            <person name="Zwiers L.-H."/>
            <person name="Turgeon B."/>
            <person name="Goodwin S."/>
            <person name="Spatafora J."/>
            <person name="Crous P."/>
            <person name="Grigoriev I."/>
        </authorList>
    </citation>
    <scope>NUCLEOTIDE SEQUENCE</scope>
    <source>
        <strain evidence="5">ATCC 36951</strain>
    </source>
</reference>
<dbReference type="AlphaFoldDB" id="A0A6A6D6P5"/>
<evidence type="ECO:0000256" key="4">
    <source>
        <dbReference type="SAM" id="Phobius"/>
    </source>
</evidence>
<keyword evidence="4" id="KW-0812">Transmembrane</keyword>
<feature type="transmembrane region" description="Helical" evidence="4">
    <location>
        <begin position="6"/>
        <end position="29"/>
    </location>
</feature>
<evidence type="ECO:0000313" key="6">
    <source>
        <dbReference type="Proteomes" id="UP000799537"/>
    </source>
</evidence>
<dbReference type="RefSeq" id="XP_033674987.1">
    <property type="nucleotide sequence ID" value="XM_033811102.1"/>
</dbReference>
<evidence type="ECO:0008006" key="7">
    <source>
        <dbReference type="Google" id="ProtNLM"/>
    </source>
</evidence>
<dbReference type="Gene3D" id="3.50.50.60">
    <property type="entry name" value="FAD/NAD(P)-binding domain"/>
    <property type="match status" value="2"/>
</dbReference>
<dbReference type="GeneID" id="54564374"/>
<proteinExistence type="inferred from homology"/>
<dbReference type="EMBL" id="ML993579">
    <property type="protein sequence ID" value="KAF2174098.1"/>
    <property type="molecule type" value="Genomic_DNA"/>
</dbReference>
<gene>
    <name evidence="5" type="ORF">M409DRAFT_48976</name>
</gene>
<dbReference type="PANTHER" id="PTHR13789">
    <property type="entry name" value="MONOOXYGENASE"/>
    <property type="match status" value="1"/>
</dbReference>
<dbReference type="PANTHER" id="PTHR13789:SF309">
    <property type="entry name" value="PUTATIVE (AFU_ORTHOLOGUE AFUA_6G14510)-RELATED"/>
    <property type="match status" value="1"/>
</dbReference>
<dbReference type="InterPro" id="IPR050493">
    <property type="entry name" value="FAD-dep_Monooxygenase_BioMet"/>
</dbReference>
<keyword evidence="2" id="KW-0560">Oxidoreductase</keyword>
<keyword evidence="4" id="KW-1133">Transmembrane helix</keyword>
<evidence type="ECO:0000256" key="3">
    <source>
        <dbReference type="ARBA" id="ARBA00023033"/>
    </source>
</evidence>
<evidence type="ECO:0000256" key="1">
    <source>
        <dbReference type="ARBA" id="ARBA00007992"/>
    </source>
</evidence>
<dbReference type="SUPFAM" id="SSF51905">
    <property type="entry name" value="FAD/NAD(P)-binding domain"/>
    <property type="match status" value="1"/>
</dbReference>
<protein>
    <recommendedName>
        <fullName evidence="7">FAD-binding domain-containing protein</fullName>
    </recommendedName>
</protein>
<comment type="similarity">
    <text evidence="1">Belongs to the paxM FAD-dependent monooxygenase family.</text>
</comment>
<dbReference type="GO" id="GO:0004497">
    <property type="term" value="F:monooxygenase activity"/>
    <property type="evidence" value="ECO:0007669"/>
    <property type="project" value="UniProtKB-KW"/>
</dbReference>
<keyword evidence="6" id="KW-1185">Reference proteome</keyword>
<keyword evidence="4" id="KW-0472">Membrane</keyword>
<organism evidence="5 6">
    <name type="scientific">Zasmidium cellare ATCC 36951</name>
    <dbReference type="NCBI Taxonomy" id="1080233"/>
    <lineage>
        <taxon>Eukaryota</taxon>
        <taxon>Fungi</taxon>
        <taxon>Dikarya</taxon>
        <taxon>Ascomycota</taxon>
        <taxon>Pezizomycotina</taxon>
        <taxon>Dothideomycetes</taxon>
        <taxon>Dothideomycetidae</taxon>
        <taxon>Mycosphaerellales</taxon>
        <taxon>Mycosphaerellaceae</taxon>
        <taxon>Zasmidium</taxon>
    </lineage>
</organism>
<accession>A0A6A6D6P5</accession>
<evidence type="ECO:0000313" key="5">
    <source>
        <dbReference type="EMBL" id="KAF2174098.1"/>
    </source>
</evidence>